<sequence precursor="true">MRCCCFFLVALSVCANGFAEETDAKFVEIFLQTHCVRCHNADKNKGELNLDDLGTNLAAGRASFAAALERLKAGDMPPKDEPQPDPAAVDRVTKWLQQGLAALPAAPVESAARPSEGNHLPHALLFGGKPGPSVPPPPRLWRLSPEGYSVGFLQSLRVDSHRIPQPFALRSDPGIKDYSALYWIDDGSTNVLIRNAEKIVDAITSHKLFKNGSSIRVSMASSGDEPIAFEEFAPLLHPTVAPKREQLETAIRVLYQNALVREPSAEEIESLIQLYHEASKPPGDLVSASKTMLMAPLLSPEVLHRFEIGRGAEVRPGVRMLSPGELAFALSLAFSGERESGLFNAATSGGLKTREDVEKHVRRILEDPDIYKPRILGFFHEYFGYDRAPEVCKDAQPDYFHHADQLVVDTDLLVLSILEKDQDVLKELLTTPKSFVNGAAIKFDGAPVRNPSKLKLGALMGQQLGARVSYYATDEPASGGLWGRDVRKKFRNLAQTETAYGFKEWPAKQPVDLPGDRIGILMQPSWLVAWSSNFFNDPVRRGLWIREHLLGHAVPQVPVGVVIVLPDDPSQTLRQRMQITKDQACWKCHVKIDDLGFPFEAFDHFGRPRDSEFLTEKLRDASEPYAKDEKTPAQRIEAPIDSTGNIYASGDPQLDGPVEDAAEMIRRLAESERVRQVFIRYVFRYFMGRNETAGDAATLQEADRVYVESGGSFKELVVSLLTSEAFLYRTMPADSERYGVHKGNQK</sequence>
<dbReference type="InterPro" id="IPR011429">
    <property type="entry name" value="Cyt_c_Planctomycete-type"/>
</dbReference>
<dbReference type="Pfam" id="PF07624">
    <property type="entry name" value="PSD2"/>
    <property type="match status" value="1"/>
</dbReference>
<dbReference type="Pfam" id="PF07635">
    <property type="entry name" value="PSCyt1"/>
    <property type="match status" value="1"/>
</dbReference>
<gene>
    <name evidence="6" type="ORF">Pla8534_00330</name>
</gene>
<dbReference type="InterPro" id="IPR036909">
    <property type="entry name" value="Cyt_c-like_dom_sf"/>
</dbReference>
<feature type="domain" description="DUF1592" evidence="4">
    <location>
        <begin position="321"/>
        <end position="439"/>
    </location>
</feature>
<dbReference type="Pfam" id="PF07631">
    <property type="entry name" value="PSD4"/>
    <property type="match status" value="1"/>
</dbReference>
<feature type="domain" description="DUF1585" evidence="2">
    <location>
        <begin position="658"/>
        <end position="726"/>
    </location>
</feature>
<accession>A0A518DKD1</accession>
<dbReference type="InterPro" id="IPR013042">
    <property type="entry name" value="DUF1592"/>
</dbReference>
<dbReference type="InterPro" id="IPR013039">
    <property type="entry name" value="DUF1588"/>
</dbReference>
<evidence type="ECO:0008006" key="8">
    <source>
        <dbReference type="Google" id="ProtNLM"/>
    </source>
</evidence>
<evidence type="ECO:0000259" key="2">
    <source>
        <dbReference type="Pfam" id="PF07624"/>
    </source>
</evidence>
<feature type="domain" description="DUF1588" evidence="3">
    <location>
        <begin position="517"/>
        <end position="611"/>
    </location>
</feature>
<proteinExistence type="predicted"/>
<feature type="domain" description="Cytochrome C Planctomycete-type" evidence="5">
    <location>
        <begin position="35"/>
        <end position="80"/>
    </location>
</feature>
<organism evidence="6 7">
    <name type="scientific">Lignipirellula cremea</name>
    <dbReference type="NCBI Taxonomy" id="2528010"/>
    <lineage>
        <taxon>Bacteria</taxon>
        <taxon>Pseudomonadati</taxon>
        <taxon>Planctomycetota</taxon>
        <taxon>Planctomycetia</taxon>
        <taxon>Pirellulales</taxon>
        <taxon>Pirellulaceae</taxon>
        <taxon>Lignipirellula</taxon>
    </lineage>
</organism>
<feature type="signal peptide" evidence="1">
    <location>
        <begin position="1"/>
        <end position="19"/>
    </location>
</feature>
<evidence type="ECO:0000313" key="7">
    <source>
        <dbReference type="Proteomes" id="UP000317648"/>
    </source>
</evidence>
<dbReference type="GO" id="GO:0009055">
    <property type="term" value="F:electron transfer activity"/>
    <property type="evidence" value="ECO:0007669"/>
    <property type="project" value="InterPro"/>
</dbReference>
<dbReference type="Pfam" id="PF07627">
    <property type="entry name" value="PSCyt3"/>
    <property type="match status" value="1"/>
</dbReference>
<keyword evidence="7" id="KW-1185">Reference proteome</keyword>
<dbReference type="AlphaFoldDB" id="A0A518DKD1"/>
<reference evidence="6 7" key="1">
    <citation type="submission" date="2019-02" db="EMBL/GenBank/DDBJ databases">
        <title>Deep-cultivation of Planctomycetes and their phenomic and genomic characterization uncovers novel biology.</title>
        <authorList>
            <person name="Wiegand S."/>
            <person name="Jogler M."/>
            <person name="Boedeker C."/>
            <person name="Pinto D."/>
            <person name="Vollmers J."/>
            <person name="Rivas-Marin E."/>
            <person name="Kohn T."/>
            <person name="Peeters S.H."/>
            <person name="Heuer A."/>
            <person name="Rast P."/>
            <person name="Oberbeckmann S."/>
            <person name="Bunk B."/>
            <person name="Jeske O."/>
            <person name="Meyerdierks A."/>
            <person name="Storesund J.E."/>
            <person name="Kallscheuer N."/>
            <person name="Luecker S."/>
            <person name="Lage O.M."/>
            <person name="Pohl T."/>
            <person name="Merkel B.J."/>
            <person name="Hornburger P."/>
            <person name="Mueller R.-W."/>
            <person name="Bruemmer F."/>
            <person name="Labrenz M."/>
            <person name="Spormann A.M."/>
            <person name="Op den Camp H."/>
            <person name="Overmann J."/>
            <person name="Amann R."/>
            <person name="Jetten M.S.M."/>
            <person name="Mascher T."/>
            <person name="Medema M.H."/>
            <person name="Devos D.P."/>
            <person name="Kaster A.-K."/>
            <person name="Ovreas L."/>
            <person name="Rohde M."/>
            <person name="Galperin M.Y."/>
            <person name="Jogler C."/>
        </authorList>
    </citation>
    <scope>NUCLEOTIDE SEQUENCE [LARGE SCALE GENOMIC DNA]</scope>
    <source>
        <strain evidence="6 7">Pla85_3_4</strain>
    </source>
</reference>
<dbReference type="InterPro" id="IPR011478">
    <property type="entry name" value="DUF1585"/>
</dbReference>
<dbReference type="RefSeq" id="WP_145048105.1">
    <property type="nucleotide sequence ID" value="NZ_CP036433.1"/>
</dbReference>
<dbReference type="KEGG" id="lcre:Pla8534_00330"/>
<dbReference type="OrthoDB" id="221599at2"/>
<dbReference type="Proteomes" id="UP000317648">
    <property type="component" value="Chromosome"/>
</dbReference>
<dbReference type="SUPFAM" id="SSF46626">
    <property type="entry name" value="Cytochrome c"/>
    <property type="match status" value="1"/>
</dbReference>
<evidence type="ECO:0000313" key="6">
    <source>
        <dbReference type="EMBL" id="QDU92288.1"/>
    </source>
</evidence>
<evidence type="ECO:0000259" key="3">
    <source>
        <dbReference type="Pfam" id="PF07627"/>
    </source>
</evidence>
<dbReference type="GO" id="GO:0020037">
    <property type="term" value="F:heme binding"/>
    <property type="evidence" value="ECO:0007669"/>
    <property type="project" value="InterPro"/>
</dbReference>
<dbReference type="EMBL" id="CP036433">
    <property type="protein sequence ID" value="QDU92288.1"/>
    <property type="molecule type" value="Genomic_DNA"/>
</dbReference>
<feature type="chain" id="PRO_5021870163" description="Planctomycete cytochrome C" evidence="1">
    <location>
        <begin position="20"/>
        <end position="746"/>
    </location>
</feature>
<evidence type="ECO:0000259" key="5">
    <source>
        <dbReference type="Pfam" id="PF07635"/>
    </source>
</evidence>
<name>A0A518DKD1_9BACT</name>
<keyword evidence="1" id="KW-0732">Signal</keyword>
<evidence type="ECO:0000256" key="1">
    <source>
        <dbReference type="SAM" id="SignalP"/>
    </source>
</evidence>
<protein>
    <recommendedName>
        <fullName evidence="8">Planctomycete cytochrome C</fullName>
    </recommendedName>
</protein>
<evidence type="ECO:0000259" key="4">
    <source>
        <dbReference type="Pfam" id="PF07631"/>
    </source>
</evidence>